<evidence type="ECO:0000313" key="1">
    <source>
        <dbReference type="EMBL" id="MBX26923.1"/>
    </source>
</evidence>
<protein>
    <submittedName>
        <fullName evidence="1">Sucrose-phosphatase 1-like isoform X3</fullName>
    </submittedName>
</protein>
<proteinExistence type="predicted"/>
<organism evidence="1">
    <name type="scientific">Rhizophora mucronata</name>
    <name type="common">Asiatic mangrove</name>
    <dbReference type="NCBI Taxonomy" id="61149"/>
    <lineage>
        <taxon>Eukaryota</taxon>
        <taxon>Viridiplantae</taxon>
        <taxon>Streptophyta</taxon>
        <taxon>Embryophyta</taxon>
        <taxon>Tracheophyta</taxon>
        <taxon>Spermatophyta</taxon>
        <taxon>Magnoliopsida</taxon>
        <taxon>eudicotyledons</taxon>
        <taxon>Gunneridae</taxon>
        <taxon>Pentapetalae</taxon>
        <taxon>rosids</taxon>
        <taxon>fabids</taxon>
        <taxon>Malpighiales</taxon>
        <taxon>Rhizophoraceae</taxon>
        <taxon>Rhizophora</taxon>
    </lineage>
</organism>
<accession>A0A2P2M9P7</accession>
<dbReference type="AlphaFoldDB" id="A0A2P2M9P7"/>
<reference evidence="1" key="1">
    <citation type="submission" date="2018-02" db="EMBL/GenBank/DDBJ databases">
        <title>Rhizophora mucronata_Transcriptome.</title>
        <authorList>
            <person name="Meera S.P."/>
            <person name="Sreeshan A."/>
            <person name="Augustine A."/>
        </authorList>
    </citation>
    <scope>NUCLEOTIDE SEQUENCE</scope>
    <source>
        <tissue evidence="1">Leaf</tissue>
    </source>
</reference>
<name>A0A2P2M9P7_RHIMU</name>
<dbReference type="EMBL" id="GGEC01046439">
    <property type="protein sequence ID" value="MBX26923.1"/>
    <property type="molecule type" value="Transcribed_RNA"/>
</dbReference>
<sequence>MVGRIRSPGSINLALLETSHEGVLAALTSMLQEADDLELLGFTVKTNVVL</sequence>